<name>A0ABY4RIU4_9BACL</name>
<dbReference type="InterPro" id="IPR036582">
    <property type="entry name" value="Mao_N_sf"/>
</dbReference>
<dbReference type="InterPro" id="IPR050695">
    <property type="entry name" value="N-acetylmuramoyl_amidase_3"/>
</dbReference>
<protein>
    <submittedName>
        <fullName evidence="5">N-acetylmuramoyl-L-alanine amidase LytC</fullName>
        <ecNumber evidence="5">3.5.1.28</ecNumber>
    </submittedName>
</protein>
<dbReference type="SUPFAM" id="SSF53187">
    <property type="entry name" value="Zn-dependent exopeptidases"/>
    <property type="match status" value="1"/>
</dbReference>
<evidence type="ECO:0000259" key="4">
    <source>
        <dbReference type="SMART" id="SM00646"/>
    </source>
</evidence>
<feature type="region of interest" description="Disordered" evidence="2">
    <location>
        <begin position="150"/>
        <end position="171"/>
    </location>
</feature>
<gene>
    <name evidence="5" type="primary">lytC_2</name>
    <name evidence="5" type="ORF">SK3146_01489</name>
</gene>
<dbReference type="Gene3D" id="3.30.457.10">
    <property type="entry name" value="Copper amine oxidase-like, N-terminal domain"/>
    <property type="match status" value="1"/>
</dbReference>
<reference evidence="5" key="2">
    <citation type="journal article" date="2021" name="J Anim Sci Technol">
        <title>Complete genome sequence of Paenibacillus konkukensis sp. nov. SK3146 as a potential probiotic strain.</title>
        <authorList>
            <person name="Jung H.I."/>
            <person name="Park S."/>
            <person name="Niu K.M."/>
            <person name="Lee S.W."/>
            <person name="Kothari D."/>
            <person name="Yi K.J."/>
            <person name="Kim S.K."/>
        </authorList>
    </citation>
    <scope>NUCLEOTIDE SEQUENCE</scope>
    <source>
        <strain evidence="5">SK3146</strain>
    </source>
</reference>
<evidence type="ECO:0000256" key="3">
    <source>
        <dbReference type="SAM" id="SignalP"/>
    </source>
</evidence>
<dbReference type="RefSeq" id="WP_249864480.1">
    <property type="nucleotide sequence ID" value="NZ_CP027059.1"/>
</dbReference>
<dbReference type="EMBL" id="CP027059">
    <property type="protein sequence ID" value="UQZ82332.1"/>
    <property type="molecule type" value="Genomic_DNA"/>
</dbReference>
<dbReference type="EC" id="3.5.1.28" evidence="5"/>
<keyword evidence="1 5" id="KW-0378">Hydrolase</keyword>
<dbReference type="InterPro" id="IPR012854">
    <property type="entry name" value="Cu_amine_oxidase-like_N"/>
</dbReference>
<feature type="domain" description="MurNAc-LAA" evidence="4">
    <location>
        <begin position="352"/>
        <end position="459"/>
    </location>
</feature>
<evidence type="ECO:0000313" key="5">
    <source>
        <dbReference type="EMBL" id="UQZ82332.1"/>
    </source>
</evidence>
<keyword evidence="6" id="KW-1185">Reference proteome</keyword>
<accession>A0ABY4RIU4</accession>
<organism evidence="5 6">
    <name type="scientific">Paenibacillus konkukensis</name>
    <dbReference type="NCBI Taxonomy" id="2020716"/>
    <lineage>
        <taxon>Bacteria</taxon>
        <taxon>Bacillati</taxon>
        <taxon>Bacillota</taxon>
        <taxon>Bacilli</taxon>
        <taxon>Bacillales</taxon>
        <taxon>Paenibacillaceae</taxon>
        <taxon>Paenibacillus</taxon>
    </lineage>
</organism>
<sequence length="465" mass="50474">MKLRLVTTLLSLLLIALLLPALAFANPQGSDVGVPLFFNGKQLKPEVAPRIIKDVAMVPVRIIAEELGSKVEWNQAAQKVTISKAKTKIEMIIDQPAATVDGVKTSLDVAPVLIAGNTLLPVRFVAEHMGIDVDWSDVTRAVYLTEKPADETVLPPAEQPDTTGKPATDGKGNVLPVITGIDTDATRLYLKASSGQLNPTVFPLHDPERLVIDIPDAVLDPSLYKEAASKSGSTVSNNVYVANVRYSQYNVNPYSVRVVLDMKQPVDMSWESGLNTAALTGLFQKNSGKFKVVIDPGHGDQDPGAKAVNGRTEKEFNLTMGLKVYKLLQQEEQIQPYLTRNDDTFVPLDGRGKFANDLGADLFVSIHGNSYLATSTGTETYYYKSDSVDFANIMHKHLIAATGLTDRGVQQEAFRVVKITNMPAVLLEVGFLSNPADTALMFDEAFQDKVAAAIVAGIKEQLHIS</sequence>
<evidence type="ECO:0000256" key="2">
    <source>
        <dbReference type="SAM" id="MobiDB-lite"/>
    </source>
</evidence>
<dbReference type="GO" id="GO:0008745">
    <property type="term" value="F:N-acetylmuramoyl-L-alanine amidase activity"/>
    <property type="evidence" value="ECO:0007669"/>
    <property type="project" value="UniProtKB-EC"/>
</dbReference>
<reference evidence="5" key="1">
    <citation type="submission" date="2018-02" db="EMBL/GenBank/DDBJ databases">
        <authorList>
            <person name="Kim S.-K."/>
            <person name="Jung H.-I."/>
            <person name="Lee S.-W."/>
        </authorList>
    </citation>
    <scope>NUCLEOTIDE SEQUENCE</scope>
    <source>
        <strain evidence="5">SK3146</strain>
    </source>
</reference>
<proteinExistence type="predicted"/>
<keyword evidence="3" id="KW-0732">Signal</keyword>
<dbReference type="SUPFAM" id="SSF55383">
    <property type="entry name" value="Copper amine oxidase, domain N"/>
    <property type="match status" value="1"/>
</dbReference>
<dbReference type="Gene3D" id="3.40.630.40">
    <property type="entry name" value="Zn-dependent exopeptidases"/>
    <property type="match status" value="1"/>
</dbReference>
<evidence type="ECO:0000256" key="1">
    <source>
        <dbReference type="ARBA" id="ARBA00022801"/>
    </source>
</evidence>
<dbReference type="InterPro" id="IPR021731">
    <property type="entry name" value="AMIN_dom"/>
</dbReference>
<dbReference type="PANTHER" id="PTHR30404">
    <property type="entry name" value="N-ACETYLMURAMOYL-L-ALANINE AMIDASE"/>
    <property type="match status" value="1"/>
</dbReference>
<dbReference type="SMART" id="SM00646">
    <property type="entry name" value="Ami_3"/>
    <property type="match status" value="1"/>
</dbReference>
<dbReference type="InterPro" id="IPR002508">
    <property type="entry name" value="MurNAc-LAA_cat"/>
</dbReference>
<feature type="chain" id="PRO_5045857704" evidence="3">
    <location>
        <begin position="26"/>
        <end position="465"/>
    </location>
</feature>
<dbReference type="Pfam" id="PF07833">
    <property type="entry name" value="Cu_amine_oxidN1"/>
    <property type="match status" value="1"/>
</dbReference>
<evidence type="ECO:0000313" key="6">
    <source>
        <dbReference type="Proteomes" id="UP001057134"/>
    </source>
</evidence>
<dbReference type="Pfam" id="PF11741">
    <property type="entry name" value="AMIN"/>
    <property type="match status" value="1"/>
</dbReference>
<dbReference type="Proteomes" id="UP001057134">
    <property type="component" value="Chromosome"/>
</dbReference>
<dbReference type="Pfam" id="PF01520">
    <property type="entry name" value="Amidase_3"/>
    <property type="match status" value="1"/>
</dbReference>
<feature type="signal peptide" evidence="3">
    <location>
        <begin position="1"/>
        <end position="25"/>
    </location>
</feature>
<dbReference type="PANTHER" id="PTHR30404:SF0">
    <property type="entry name" value="N-ACETYLMURAMOYL-L-ALANINE AMIDASE AMIC"/>
    <property type="match status" value="1"/>
</dbReference>
<dbReference type="Gene3D" id="2.60.40.3500">
    <property type="match status" value="1"/>
</dbReference>
<dbReference type="CDD" id="cd02696">
    <property type="entry name" value="MurNAc-LAA"/>
    <property type="match status" value="1"/>
</dbReference>